<feature type="compositionally biased region" description="Low complexity" evidence="1">
    <location>
        <begin position="26"/>
        <end position="35"/>
    </location>
</feature>
<evidence type="ECO:0000313" key="3">
    <source>
        <dbReference type="Proteomes" id="UP000295703"/>
    </source>
</evidence>
<protein>
    <submittedName>
        <fullName evidence="2">Uncharacterized protein</fullName>
    </submittedName>
</protein>
<name>A0A4R8QAA7_COLTR</name>
<organism evidence="2 3">
    <name type="scientific">Colletotrichum trifolii</name>
    <dbReference type="NCBI Taxonomy" id="5466"/>
    <lineage>
        <taxon>Eukaryota</taxon>
        <taxon>Fungi</taxon>
        <taxon>Dikarya</taxon>
        <taxon>Ascomycota</taxon>
        <taxon>Pezizomycotina</taxon>
        <taxon>Sordariomycetes</taxon>
        <taxon>Hypocreomycetidae</taxon>
        <taxon>Glomerellales</taxon>
        <taxon>Glomerellaceae</taxon>
        <taxon>Colletotrichum</taxon>
        <taxon>Colletotrichum orbiculare species complex</taxon>
    </lineage>
</organism>
<proteinExistence type="predicted"/>
<feature type="region of interest" description="Disordered" evidence="1">
    <location>
        <begin position="1"/>
        <end position="85"/>
    </location>
</feature>
<gene>
    <name evidence="2" type="ORF">CTRI78_v011621</name>
</gene>
<feature type="compositionally biased region" description="Low complexity" evidence="1">
    <location>
        <begin position="67"/>
        <end position="85"/>
    </location>
</feature>
<comment type="caution">
    <text evidence="2">The sequence shown here is derived from an EMBL/GenBank/DDBJ whole genome shotgun (WGS) entry which is preliminary data.</text>
</comment>
<accession>A0A4R8QAA7</accession>
<reference evidence="2 3" key="1">
    <citation type="submission" date="2018-12" db="EMBL/GenBank/DDBJ databases">
        <title>Genome sequence and assembly of Colletotrichum trifolii.</title>
        <authorList>
            <person name="Gan P."/>
            <person name="Shirasu K."/>
        </authorList>
    </citation>
    <scope>NUCLEOTIDE SEQUENCE [LARGE SCALE GENOMIC DNA]</scope>
    <source>
        <strain evidence="2 3">543-2</strain>
    </source>
</reference>
<evidence type="ECO:0000313" key="2">
    <source>
        <dbReference type="EMBL" id="TDZ34340.1"/>
    </source>
</evidence>
<sequence length="130" mass="13792">MGASFAFSRQSSNNTPSPSSPPPPSKHNTPHTTHTLFQARGCLPDVHLGHQHQDPPVFVRPHENHGSQKQKAASSSSAAGPQAPALFVNPACEGHVRQAAPIVSSRHPLAGGVSRPRPDFSFFPVLCTLP</sequence>
<evidence type="ECO:0000256" key="1">
    <source>
        <dbReference type="SAM" id="MobiDB-lite"/>
    </source>
</evidence>
<dbReference type="Proteomes" id="UP000295703">
    <property type="component" value="Unassembled WGS sequence"/>
</dbReference>
<keyword evidence="3" id="KW-1185">Reference proteome</keyword>
<dbReference type="AlphaFoldDB" id="A0A4R8QAA7"/>
<dbReference type="EMBL" id="RYZW01000391">
    <property type="protein sequence ID" value="TDZ34340.1"/>
    <property type="molecule type" value="Genomic_DNA"/>
</dbReference>